<evidence type="ECO:0000313" key="2">
    <source>
        <dbReference type="Proteomes" id="UP000289996"/>
    </source>
</evidence>
<sequence length="319" mass="36367">MTEPKLNQQVTDLLAATNSLFPGNVTVTLGDQKSGYVRHDQATQLMQNGDIEVHVSDVTAPSYTASHEVMHLLLLLQGFPQMTFNLTTNNEKLDEQLMAIATELYDAVAHVLIVKNQRDHDLIDADIEDLYFKGLYATIDPEDPNQDDAMMTLRLLTLTDLLVFFGGELTKDRLAKVTADFPKSWTAAQKLYEIIAAKPIETPFAMRRTVVKLFKAFDDQMLAWDLPLLHGSEFVTMQSVLSDRQQRLEVRQLFDIYHSEMIETEQQTRAFIGLNKNDRQNAFVLPAPAEKDSDDFFKELYGMNVKDLFARLNMPFTIR</sequence>
<keyword evidence="2" id="KW-1185">Reference proteome</keyword>
<dbReference type="AlphaFoldDB" id="A0A660E7N3"/>
<reference evidence="1 2" key="1">
    <citation type="submission" date="2018-11" db="EMBL/GenBank/DDBJ databases">
        <authorList>
            <person name="Wuyts S."/>
        </authorList>
    </citation>
    <scope>NUCLEOTIDE SEQUENCE [LARGE SCALE GENOMIC DNA]</scope>
    <source>
        <strain evidence="1">Lactobacillus mudanjiangensis AMBF249</strain>
    </source>
</reference>
<organism evidence="1 2">
    <name type="scientific">Lactiplantibacillus mudanjiangensis</name>
    <dbReference type="NCBI Taxonomy" id="1296538"/>
    <lineage>
        <taxon>Bacteria</taxon>
        <taxon>Bacillati</taxon>
        <taxon>Bacillota</taxon>
        <taxon>Bacilli</taxon>
        <taxon>Lactobacillales</taxon>
        <taxon>Lactobacillaceae</taxon>
        <taxon>Lactiplantibacillus</taxon>
    </lineage>
</organism>
<gene>
    <name evidence="1" type="ORF">MUDAN_MDHGFNIF_00762</name>
</gene>
<dbReference type="EMBL" id="UYIG01000130">
    <property type="protein sequence ID" value="VDG29080.1"/>
    <property type="molecule type" value="Genomic_DNA"/>
</dbReference>
<dbReference type="OrthoDB" id="2246846at2"/>
<accession>A0A660E7N3</accession>
<dbReference type="RefSeq" id="WP_130844161.1">
    <property type="nucleotide sequence ID" value="NZ_BJDY01000003.1"/>
</dbReference>
<dbReference type="Proteomes" id="UP000289996">
    <property type="component" value="Unassembled WGS sequence"/>
</dbReference>
<proteinExistence type="predicted"/>
<evidence type="ECO:0000313" key="1">
    <source>
        <dbReference type="EMBL" id="VDG29080.1"/>
    </source>
</evidence>
<protein>
    <submittedName>
        <fullName evidence="1">IpaB/EvcA family protein [Lactobacillus sp.]</fullName>
    </submittedName>
</protein>
<name>A0A660E7N3_9LACO</name>